<dbReference type="GeneID" id="20327345"/>
<accession>A0A075AHR3</accession>
<dbReference type="CTD" id="20327345"/>
<organism evidence="2 3">
    <name type="scientific">Opisthorchis viverrini</name>
    <name type="common">Southeast Asian liver fluke</name>
    <dbReference type="NCBI Taxonomy" id="6198"/>
    <lineage>
        <taxon>Eukaryota</taxon>
        <taxon>Metazoa</taxon>
        <taxon>Spiralia</taxon>
        <taxon>Lophotrochozoa</taxon>
        <taxon>Platyhelminthes</taxon>
        <taxon>Trematoda</taxon>
        <taxon>Digenea</taxon>
        <taxon>Opisthorchiida</taxon>
        <taxon>Opisthorchiata</taxon>
        <taxon>Opisthorchiidae</taxon>
        <taxon>Opisthorchis</taxon>
    </lineage>
</organism>
<dbReference type="OrthoDB" id="286107at2759"/>
<name>A0A075AHR3_OPIVI</name>
<dbReference type="STRING" id="6198.A0A075AHR3"/>
<dbReference type="AlphaFoldDB" id="A0A075AHR3"/>
<gene>
    <name evidence="2" type="ORF">T265_13177</name>
</gene>
<dbReference type="RefSeq" id="XP_009165907.1">
    <property type="nucleotide sequence ID" value="XM_009167643.1"/>
</dbReference>
<feature type="non-terminal residue" evidence="2">
    <location>
        <position position="314"/>
    </location>
</feature>
<evidence type="ECO:0000313" key="2">
    <source>
        <dbReference type="EMBL" id="KER30334.1"/>
    </source>
</evidence>
<dbReference type="Proteomes" id="UP000054324">
    <property type="component" value="Unassembled WGS sequence"/>
</dbReference>
<sequence length="314" mass="36447">MRWTKRIRRCNTTSTEAKQTQFPLISFATFPGFDRRFAGTVPTVRSFQRLSGACYVFLRTTDKAITAANISSEVVFQQLDAIEDNFLHSLQTYFERLAIPVLEHISDWGNLGKDTQSSPEVEEFLMCIRRYRETLIGAKENAEDKMVLATNEEIALIDKLKSPSELQTSHKENFLQGSSTAQDRFRPSQGYSDRHSPRVSTNLMFFLKPSWIDCKYTYCRINSVSTGNLSEILVYDILQLNSLHKGSLVFQPVRYFIYHMNSSESLERLVLLVRKWGNEIEQLLNQCDQVRRETDDMGPSLELAYWRTRFVRFT</sequence>
<keyword evidence="1" id="KW-0175">Coiled coil</keyword>
<dbReference type="KEGG" id="ovi:T265_13177"/>
<protein>
    <recommendedName>
        <fullName evidence="4">Dynein heavy chain tail domain-containing protein</fullName>
    </recommendedName>
</protein>
<evidence type="ECO:0000313" key="3">
    <source>
        <dbReference type="Proteomes" id="UP000054324"/>
    </source>
</evidence>
<dbReference type="EMBL" id="KL596662">
    <property type="protein sequence ID" value="KER30334.1"/>
    <property type="molecule type" value="Genomic_DNA"/>
</dbReference>
<keyword evidence="3" id="KW-1185">Reference proteome</keyword>
<proteinExistence type="predicted"/>
<feature type="coiled-coil region" evidence="1">
    <location>
        <begin position="266"/>
        <end position="293"/>
    </location>
</feature>
<evidence type="ECO:0008006" key="4">
    <source>
        <dbReference type="Google" id="ProtNLM"/>
    </source>
</evidence>
<reference evidence="2 3" key="1">
    <citation type="submission" date="2013-11" db="EMBL/GenBank/DDBJ databases">
        <title>Opisthorchis viverrini - life in the bile duct.</title>
        <authorList>
            <person name="Young N.D."/>
            <person name="Nagarajan N."/>
            <person name="Lin S.J."/>
            <person name="Korhonen P.K."/>
            <person name="Jex A.R."/>
            <person name="Hall R.S."/>
            <person name="Safavi-Hemami H."/>
            <person name="Kaewkong W."/>
            <person name="Bertrand D."/>
            <person name="Gao S."/>
            <person name="Seet Q."/>
            <person name="Wongkham S."/>
            <person name="Teh B.T."/>
            <person name="Wongkham C."/>
            <person name="Intapan P.M."/>
            <person name="Maleewong W."/>
            <person name="Yang X."/>
            <person name="Hu M."/>
            <person name="Wang Z."/>
            <person name="Hofmann A."/>
            <person name="Sternberg P.W."/>
            <person name="Tan P."/>
            <person name="Wang J."/>
            <person name="Gasser R.B."/>
        </authorList>
    </citation>
    <scope>NUCLEOTIDE SEQUENCE [LARGE SCALE GENOMIC DNA]</scope>
</reference>
<evidence type="ECO:0000256" key="1">
    <source>
        <dbReference type="SAM" id="Coils"/>
    </source>
</evidence>